<keyword evidence="3" id="KW-1185">Reference proteome</keyword>
<feature type="region of interest" description="Disordered" evidence="1">
    <location>
        <begin position="1"/>
        <end position="25"/>
    </location>
</feature>
<dbReference type="Proteomes" id="UP000314294">
    <property type="component" value="Unassembled WGS sequence"/>
</dbReference>
<accession>A0A4Z2F1W7</accession>
<proteinExistence type="predicted"/>
<protein>
    <submittedName>
        <fullName evidence="2">Uncharacterized protein</fullName>
    </submittedName>
</protein>
<gene>
    <name evidence="2" type="ORF">EYF80_054629</name>
</gene>
<name>A0A4Z2F1W7_9TELE</name>
<dbReference type="AlphaFoldDB" id="A0A4Z2F1W7"/>
<organism evidence="2 3">
    <name type="scientific">Liparis tanakae</name>
    <name type="common">Tanaka's snailfish</name>
    <dbReference type="NCBI Taxonomy" id="230148"/>
    <lineage>
        <taxon>Eukaryota</taxon>
        <taxon>Metazoa</taxon>
        <taxon>Chordata</taxon>
        <taxon>Craniata</taxon>
        <taxon>Vertebrata</taxon>
        <taxon>Euteleostomi</taxon>
        <taxon>Actinopterygii</taxon>
        <taxon>Neopterygii</taxon>
        <taxon>Teleostei</taxon>
        <taxon>Neoteleostei</taxon>
        <taxon>Acanthomorphata</taxon>
        <taxon>Eupercaria</taxon>
        <taxon>Perciformes</taxon>
        <taxon>Cottioidei</taxon>
        <taxon>Cottales</taxon>
        <taxon>Liparidae</taxon>
        <taxon>Liparis</taxon>
    </lineage>
</organism>
<evidence type="ECO:0000313" key="3">
    <source>
        <dbReference type="Proteomes" id="UP000314294"/>
    </source>
</evidence>
<dbReference type="EMBL" id="SRLO01001810">
    <property type="protein sequence ID" value="TNN35206.1"/>
    <property type="molecule type" value="Genomic_DNA"/>
</dbReference>
<evidence type="ECO:0000313" key="2">
    <source>
        <dbReference type="EMBL" id="TNN35206.1"/>
    </source>
</evidence>
<reference evidence="2 3" key="1">
    <citation type="submission" date="2019-03" db="EMBL/GenBank/DDBJ databases">
        <title>First draft genome of Liparis tanakae, snailfish: a comprehensive survey of snailfish specific genes.</title>
        <authorList>
            <person name="Kim W."/>
            <person name="Song I."/>
            <person name="Jeong J.-H."/>
            <person name="Kim D."/>
            <person name="Kim S."/>
            <person name="Ryu S."/>
            <person name="Song J.Y."/>
            <person name="Lee S.K."/>
        </authorList>
    </citation>
    <scope>NUCLEOTIDE SEQUENCE [LARGE SCALE GENOMIC DNA]</scope>
    <source>
        <tissue evidence="2">Muscle</tissue>
    </source>
</reference>
<comment type="caution">
    <text evidence="2">The sequence shown here is derived from an EMBL/GenBank/DDBJ whole genome shotgun (WGS) entry which is preliminary data.</text>
</comment>
<sequence length="251" mass="27177">MRSGFNRAETGARSQLPSEASEEPRRAVATLAVDVTQTGSFYRGDVCNIHEQRSTYCVKEDDECERERRRSGLVVTMLWCDVSGARMRRGFFAVVRSASFLPAALRQPGGGSLFESRGGAPPRRRGRATLMFTHNQQIQLMFTGLGCGVGEQCILGDAQHIGDIGQDIKLWSQDYGMEKTCTTKENEVNQIITMKDDALRVTSLGFLDSWADAGFAGLPLLAVHLAFGLEAEPGGLEAEPGDPSGEASVAG</sequence>
<evidence type="ECO:0000256" key="1">
    <source>
        <dbReference type="SAM" id="MobiDB-lite"/>
    </source>
</evidence>